<gene>
    <name evidence="4" type="ORF">MDA_GLEAN10023626</name>
</gene>
<dbReference type="EMBL" id="KB109900">
    <property type="protein sequence ID" value="ELK27702.1"/>
    <property type="molecule type" value="Genomic_DNA"/>
</dbReference>
<evidence type="ECO:0000259" key="3">
    <source>
        <dbReference type="PROSITE" id="PS50184"/>
    </source>
</evidence>
<dbReference type="Gene3D" id="2.10.70.10">
    <property type="entry name" value="Complement Module, domain 1"/>
    <property type="match status" value="1"/>
</dbReference>
<dbReference type="GO" id="GO:0005581">
    <property type="term" value="C:collagen trimer"/>
    <property type="evidence" value="ECO:0007669"/>
    <property type="project" value="UniProtKB-KW"/>
</dbReference>
<feature type="region of interest" description="Disordered" evidence="1">
    <location>
        <begin position="209"/>
        <end position="253"/>
    </location>
</feature>
<accession>L5LNT1</accession>
<dbReference type="PROSITE" id="PS50184">
    <property type="entry name" value="VWFC_2"/>
    <property type="match status" value="1"/>
</dbReference>
<keyword evidence="5" id="KW-1185">Reference proteome</keyword>
<feature type="domain" description="VWFC" evidence="3">
    <location>
        <begin position="32"/>
        <end position="107"/>
    </location>
</feature>
<evidence type="ECO:0000256" key="2">
    <source>
        <dbReference type="SAM" id="SignalP"/>
    </source>
</evidence>
<feature type="region of interest" description="Disordered" evidence="1">
    <location>
        <begin position="157"/>
        <end position="192"/>
    </location>
</feature>
<dbReference type="AlphaFoldDB" id="L5LNT1"/>
<evidence type="ECO:0000313" key="4">
    <source>
        <dbReference type="EMBL" id="ELK27702.1"/>
    </source>
</evidence>
<proteinExistence type="predicted"/>
<feature type="chain" id="PRO_5003970357" evidence="2">
    <location>
        <begin position="24"/>
        <end position="348"/>
    </location>
</feature>
<feature type="signal peptide" evidence="2">
    <location>
        <begin position="1"/>
        <end position="23"/>
    </location>
</feature>
<dbReference type="Pfam" id="PF00093">
    <property type="entry name" value="VWC"/>
    <property type="match status" value="1"/>
</dbReference>
<keyword evidence="2" id="KW-0732">Signal</keyword>
<dbReference type="SMART" id="SM00214">
    <property type="entry name" value="VWC"/>
    <property type="match status" value="1"/>
</dbReference>
<keyword evidence="4" id="KW-0176">Collagen</keyword>
<sequence>MTSFVRKGTWLLLTLLHPALVLAQQLPAVTDGGCSHLGQSYADRDVWKPEPCQICVCDSGSVLCDDIICDDQELDCPNPEIPPHDLRMAMDLKARREIPALLVFLGEMATLGFPGSPAPPVLPAPLESVNHALLVARALQDLLVLLVQLVPLEKMGNLEDPDEPESEGCPAPRVSGPPGPPGTNGVPGQRGAAVSSSSLCALKGVACSHTDAQGEPGKNGNKGEPGARGERVSVPHGRGCQLEEQSPGGKGQAAVRRLTCPPRASFLRGKLVSPGCRALRVKMASRVRLESLVPTDPREPQERGYVFHSPANARPAGEVAWLFLAGVPPHVVSRHFLAGGHPYGHSGS</sequence>
<protein>
    <submittedName>
        <fullName evidence="4">Collagen alpha-1(III) chain</fullName>
    </submittedName>
</protein>
<name>L5LNT1_MYODS</name>
<dbReference type="FunFam" id="2.10.70.10:FF:000013">
    <property type="entry name" value="Collagen, type I, alpha 1"/>
    <property type="match status" value="1"/>
</dbReference>
<dbReference type="Proteomes" id="UP000010556">
    <property type="component" value="Unassembled WGS sequence"/>
</dbReference>
<dbReference type="SUPFAM" id="SSF57603">
    <property type="entry name" value="FnI-like domain"/>
    <property type="match status" value="1"/>
</dbReference>
<dbReference type="InterPro" id="IPR001007">
    <property type="entry name" value="VWF_dom"/>
</dbReference>
<evidence type="ECO:0000313" key="5">
    <source>
        <dbReference type="Proteomes" id="UP000010556"/>
    </source>
</evidence>
<evidence type="ECO:0000256" key="1">
    <source>
        <dbReference type="SAM" id="MobiDB-lite"/>
    </source>
</evidence>
<reference evidence="5" key="1">
    <citation type="journal article" date="2013" name="Science">
        <title>Comparative analysis of bat genomes provides insight into the evolution of flight and immunity.</title>
        <authorList>
            <person name="Zhang G."/>
            <person name="Cowled C."/>
            <person name="Shi Z."/>
            <person name="Huang Z."/>
            <person name="Bishop-Lilly K.A."/>
            <person name="Fang X."/>
            <person name="Wynne J.W."/>
            <person name="Xiong Z."/>
            <person name="Baker M.L."/>
            <person name="Zhao W."/>
            <person name="Tachedjian M."/>
            <person name="Zhu Y."/>
            <person name="Zhou P."/>
            <person name="Jiang X."/>
            <person name="Ng J."/>
            <person name="Yang L."/>
            <person name="Wu L."/>
            <person name="Xiao J."/>
            <person name="Feng Y."/>
            <person name="Chen Y."/>
            <person name="Sun X."/>
            <person name="Zhang Y."/>
            <person name="Marsh G.A."/>
            <person name="Crameri G."/>
            <person name="Broder C.C."/>
            <person name="Frey K.G."/>
            <person name="Wang L.F."/>
            <person name="Wang J."/>
        </authorList>
    </citation>
    <scope>NUCLEOTIDE SEQUENCE [LARGE SCALE GENOMIC DNA]</scope>
</reference>
<organism evidence="4 5">
    <name type="scientific">Myotis davidii</name>
    <name type="common">David's myotis</name>
    <dbReference type="NCBI Taxonomy" id="225400"/>
    <lineage>
        <taxon>Eukaryota</taxon>
        <taxon>Metazoa</taxon>
        <taxon>Chordata</taxon>
        <taxon>Craniata</taxon>
        <taxon>Vertebrata</taxon>
        <taxon>Euteleostomi</taxon>
        <taxon>Mammalia</taxon>
        <taxon>Eutheria</taxon>
        <taxon>Laurasiatheria</taxon>
        <taxon>Chiroptera</taxon>
        <taxon>Yangochiroptera</taxon>
        <taxon>Vespertilionidae</taxon>
        <taxon>Myotis</taxon>
    </lineage>
</organism>